<accession>A0ABM1IAM1</accession>
<sequence>MYTKMSGSNEKCTKCHGDHETGSIYCPKLHDKRINDSNKISLTKSLDNSYIVQIVSIGIRPDHFYEAKMLLAPEVDMSSTKITVKGNNLRVSVLRRLRKDLLDIIEKSVSNDLTKLIIKHRENLLIPETIDSDEIRAVVDNKHRMLILTAPSIKPSKTRKM</sequence>
<organism evidence="1 2">
    <name type="scientific">Polistes dominula</name>
    <name type="common">European paper wasp</name>
    <name type="synonym">Vespa dominula</name>
    <dbReference type="NCBI Taxonomy" id="743375"/>
    <lineage>
        <taxon>Eukaryota</taxon>
        <taxon>Metazoa</taxon>
        <taxon>Ecdysozoa</taxon>
        <taxon>Arthropoda</taxon>
        <taxon>Hexapoda</taxon>
        <taxon>Insecta</taxon>
        <taxon>Pterygota</taxon>
        <taxon>Neoptera</taxon>
        <taxon>Endopterygota</taxon>
        <taxon>Hymenoptera</taxon>
        <taxon>Apocrita</taxon>
        <taxon>Aculeata</taxon>
        <taxon>Vespoidea</taxon>
        <taxon>Vespidae</taxon>
        <taxon>Polistinae</taxon>
        <taxon>Polistini</taxon>
        <taxon>Polistes</taxon>
    </lineage>
</organism>
<dbReference type="Proteomes" id="UP000694924">
    <property type="component" value="Unplaced"/>
</dbReference>
<proteinExistence type="predicted"/>
<gene>
    <name evidence="2" type="primary">LOC107066811</name>
</gene>
<keyword evidence="1" id="KW-1185">Reference proteome</keyword>
<name>A0ABM1IAM1_POLDO</name>
<evidence type="ECO:0000313" key="2">
    <source>
        <dbReference type="RefSeq" id="XP_015177258.1"/>
    </source>
</evidence>
<dbReference type="RefSeq" id="XP_015177258.1">
    <property type="nucleotide sequence ID" value="XM_015321772.1"/>
</dbReference>
<reference evidence="2" key="1">
    <citation type="submission" date="2025-08" db="UniProtKB">
        <authorList>
            <consortium name="RefSeq"/>
        </authorList>
    </citation>
    <scope>IDENTIFICATION</scope>
    <source>
        <tissue evidence="2">Whole body</tissue>
    </source>
</reference>
<protein>
    <submittedName>
        <fullName evidence="2">Uncharacterized protein LOC107066811</fullName>
    </submittedName>
</protein>
<evidence type="ECO:0000313" key="1">
    <source>
        <dbReference type="Proteomes" id="UP000694924"/>
    </source>
</evidence>
<dbReference type="GeneID" id="107066811"/>